<feature type="transmembrane region" description="Helical" evidence="1">
    <location>
        <begin position="647"/>
        <end position="664"/>
    </location>
</feature>
<dbReference type="InterPro" id="IPR021840">
    <property type="entry name" value="DUF3433"/>
</dbReference>
<organism evidence="2 3">
    <name type="scientific">Ophiocordyceps camponoti-floridani</name>
    <dbReference type="NCBI Taxonomy" id="2030778"/>
    <lineage>
        <taxon>Eukaryota</taxon>
        <taxon>Fungi</taxon>
        <taxon>Dikarya</taxon>
        <taxon>Ascomycota</taxon>
        <taxon>Pezizomycotina</taxon>
        <taxon>Sordariomycetes</taxon>
        <taxon>Hypocreomycetidae</taxon>
        <taxon>Hypocreales</taxon>
        <taxon>Ophiocordycipitaceae</taxon>
        <taxon>Ophiocordyceps</taxon>
    </lineage>
</organism>
<keyword evidence="1" id="KW-0812">Transmembrane</keyword>
<comment type="caution">
    <text evidence="2">The sequence shown here is derived from an EMBL/GenBank/DDBJ whole genome shotgun (WGS) entry which is preliminary data.</text>
</comment>
<feature type="transmembrane region" description="Helical" evidence="1">
    <location>
        <begin position="115"/>
        <end position="134"/>
    </location>
</feature>
<evidence type="ECO:0000256" key="1">
    <source>
        <dbReference type="SAM" id="Phobius"/>
    </source>
</evidence>
<accession>A0A8H4Q400</accession>
<feature type="transmembrane region" description="Helical" evidence="1">
    <location>
        <begin position="499"/>
        <end position="521"/>
    </location>
</feature>
<feature type="transmembrane region" description="Helical" evidence="1">
    <location>
        <begin position="710"/>
        <end position="733"/>
    </location>
</feature>
<feature type="transmembrane region" description="Helical" evidence="1">
    <location>
        <begin position="1078"/>
        <end position="1097"/>
    </location>
</feature>
<sequence>MGAPSLITFAITSFFLAAMIEILAQRSRANGGLALSPSIREIPRPAVLASKYVPVVVATVYGVVWAWVDQDVKRMQPWFELSRPGGARAGESLFLSYPHDFIVFVPWEAAKRRHWSVLLSSTMTIIILFLLTPLQPTITGIDPVKHTEPVNIATRSLISGPLGLTGDNFLTEALMISKFSQPFPPFITPEYALLPFYVDGEVVRRSRDANVTTTTTMFTTELSCRQPELLTGSGSSAGQDGRDGPVMLSFQGNSSSYNISDGHGCVINVESGTDNQWPYDVSYTHDVPWPGHLWTPDPRFDKPDCSSNSGHRPLALVWEKLISNDSKETHRNMTARLCDINYYQQEMQVTITAGDSTIHQDSLRPVSPRQPMANFSADHFEEVIQRFVVALYNSNTEDVTAKAVTQVLSEPIDGLAPRNSRCGSIRCQVNGVVKFVFTGQDLSVADFSHPDKLVHEFSRARNFLFSLAVHHSIANRTDDANGYTASAAFPMTGIVVSRVMSALVEALFILSAISALVLLWICKKSPCRLESNPNSISRLCRLCHDSRGAIRPFEGLDMADEKELKRALGKERFRLCRRGSRLCLERIAGADSLSAADETTRVEASADKDRRPFEMTRKAGVVFLLVLLGAIIAIVCTKVTEVRQRERYIPTIYGTMAYSFWLILNRHLCTLQPFRDLCAGNAPPSRSIATTYSAIPPSLTLWRAFKARHWVLTMLCSVALLGRLLGISLGTLFNENRGIVAYPRRFEPLTASGFNDRSLVDFHRLNQGHTPIYDVYNLYANVTTGAPLPPWVSIDYFFQPHKLGQDGPVSSDATYQLTTRGFGANANCTSVFQLPAPQPEDNSTCSTAMDVAANKLQSLTNSASPGRSHCSLEMLAPSALNDTGVCPFDFVLSWARASLSCGVWAVGKRAEPSATAIHCKPFFETAMFNVSVDPAGNVYSYNRTGETESTLAYPDFARHARLLLRYALPFPRSQDEAMAGQGNNWHEDQHAADWISLLIAESKGSRDFIDPQTPPPDTFELIPIVQQLYRKGFAIVLGRHHNLFNQADTTTTQPASISPSTGFKLVTETRIFFDETSLIITLTILSIDILVAIVLYTRPSLRVLPRMPTSIASTMAYVATSQLVHSSQRPLESDSFSFGRYVGLDGKSHLGIDRASRVTLVKPSSDVKGSLFSRVRGFRRPRRSDMPSEQGPEYTALNV</sequence>
<protein>
    <submittedName>
        <fullName evidence="2">Uncharacterized protein</fullName>
    </submittedName>
</protein>
<dbReference type="Proteomes" id="UP000562929">
    <property type="component" value="Unassembled WGS sequence"/>
</dbReference>
<reference evidence="2 3" key="1">
    <citation type="journal article" date="2020" name="G3 (Bethesda)">
        <title>Genetic Underpinnings of Host Manipulation by Ophiocordyceps as Revealed by Comparative Transcriptomics.</title>
        <authorList>
            <person name="Will I."/>
            <person name="Das B."/>
            <person name="Trinh T."/>
            <person name="Brachmann A."/>
            <person name="Ohm R.A."/>
            <person name="de Bekker C."/>
        </authorList>
    </citation>
    <scope>NUCLEOTIDE SEQUENCE [LARGE SCALE GENOMIC DNA]</scope>
    <source>
        <strain evidence="2 3">EC05</strain>
    </source>
</reference>
<feature type="transmembrane region" description="Helical" evidence="1">
    <location>
        <begin position="48"/>
        <end position="68"/>
    </location>
</feature>
<dbReference type="AlphaFoldDB" id="A0A8H4Q400"/>
<feature type="transmembrane region" description="Helical" evidence="1">
    <location>
        <begin position="619"/>
        <end position="635"/>
    </location>
</feature>
<dbReference type="PANTHER" id="PTHR37544">
    <property type="entry name" value="SPRAY-RELATED"/>
    <property type="match status" value="1"/>
</dbReference>
<dbReference type="EMBL" id="JAACLJ010000006">
    <property type="protein sequence ID" value="KAF4584433.1"/>
    <property type="molecule type" value="Genomic_DNA"/>
</dbReference>
<dbReference type="OrthoDB" id="3248909at2759"/>
<evidence type="ECO:0000313" key="3">
    <source>
        <dbReference type="Proteomes" id="UP000562929"/>
    </source>
</evidence>
<dbReference type="PANTHER" id="PTHR37544:SF3">
    <property type="entry name" value="SPRAY"/>
    <property type="match status" value="1"/>
</dbReference>
<gene>
    <name evidence="2" type="ORF">GQ602_005806</name>
</gene>
<keyword evidence="1" id="KW-0472">Membrane</keyword>
<keyword evidence="1" id="KW-1133">Transmembrane helix</keyword>
<proteinExistence type="predicted"/>
<name>A0A8H4Q400_9HYPO</name>
<evidence type="ECO:0000313" key="2">
    <source>
        <dbReference type="EMBL" id="KAF4584433.1"/>
    </source>
</evidence>
<keyword evidence="3" id="KW-1185">Reference proteome</keyword>
<dbReference type="Pfam" id="PF11915">
    <property type="entry name" value="DUF3433"/>
    <property type="match status" value="2"/>
</dbReference>